<sequence>MSSTLLEVTRSKHEEVERFERLIVKDLQNEPASNRERLFQNHRVRNMIEAITSSTEKLIEIYEDNDNARKDEIAALGGQTATGTNVFSAFYDRLKEIRDYHRRHPNSCALDVYEEAEELLKEEPHVEFSGEEGHGRYLDLHELYNEYINSKFAERNEKTKEPIEYSAYLDVFSQPHKISCKLKLSRQYRDYLEHLLEYLIYLFQRKEPLQDLDRVFSKVETEFEDLWEDGKIQGWESKGGNISSQDSKIDLDYYSTVHELMDVGTDKLKEALAALGLKSGGTLQQRAERLFLTKHTPLEQLDKKHFVKGLRNIAQNGAAVASQEMELKEIALKESKMKRLCEMLNETIEQTKENVQKKQALTVDEREKELEEEEEQVDTESDDDEQQIYNPLKLPMGWDGKPIPYWLYKLHGLGQEFKCEICGTHSYWGRRAFERHFKEWRHQHGMRCLGIPNTKNFNEITSIQEAKALWERIQARQGVNKWRPDLEEEYEDKEGPDMKLACRYCQANYVFFFNLQLLYKVLVCQGLK</sequence>
<dbReference type="PANTHER" id="PTHR12786">
    <property type="entry name" value="SPLICING FACTOR SF3A-RELATED"/>
    <property type="match status" value="1"/>
</dbReference>
<accession>A0AAD4XDX2</accession>
<evidence type="ECO:0000256" key="2">
    <source>
        <dbReference type="ARBA" id="ARBA00008776"/>
    </source>
</evidence>
<comment type="caution">
    <text evidence="12">The sequence shown here is derived from an EMBL/GenBank/DDBJ whole genome shotgun (WGS) entry which is preliminary data.</text>
</comment>
<dbReference type="GO" id="GO:0000398">
    <property type="term" value="P:mRNA splicing, via spliceosome"/>
    <property type="evidence" value="ECO:0007669"/>
    <property type="project" value="InterPro"/>
</dbReference>
<keyword evidence="5" id="KW-0479">Metal-binding</keyword>
<reference evidence="12" key="1">
    <citation type="submission" date="2022-04" db="EMBL/GenBank/DDBJ databases">
        <title>A functionally conserved STORR gene fusion in Papaver species that diverged 16.8 million years ago.</title>
        <authorList>
            <person name="Catania T."/>
        </authorList>
    </citation>
    <scope>NUCLEOTIDE SEQUENCE</scope>
    <source>
        <strain evidence="12">S-188037</strain>
    </source>
</reference>
<name>A0AAD4XDX2_9MAGN</name>
<comment type="similarity">
    <text evidence="2">Belongs to the SF3A3 family.</text>
</comment>
<dbReference type="Pfam" id="PF12108">
    <property type="entry name" value="SF3a60_bindingd"/>
    <property type="match status" value="1"/>
</dbReference>
<dbReference type="GO" id="GO:0003723">
    <property type="term" value="F:RNA binding"/>
    <property type="evidence" value="ECO:0007669"/>
    <property type="project" value="InterPro"/>
</dbReference>
<evidence type="ECO:0000256" key="7">
    <source>
        <dbReference type="ARBA" id="ARBA00022833"/>
    </source>
</evidence>
<dbReference type="InterPro" id="IPR021966">
    <property type="entry name" value="SF3a60_bindingd"/>
</dbReference>
<dbReference type="PROSITE" id="PS50171">
    <property type="entry name" value="ZF_MATRIN"/>
    <property type="match status" value="1"/>
</dbReference>
<evidence type="ECO:0000256" key="4">
    <source>
        <dbReference type="ARBA" id="ARBA00022664"/>
    </source>
</evidence>
<keyword evidence="9" id="KW-0539">Nucleus</keyword>
<evidence type="ECO:0000256" key="8">
    <source>
        <dbReference type="ARBA" id="ARBA00023187"/>
    </source>
</evidence>
<proteinExistence type="inferred from homology"/>
<evidence type="ECO:0000256" key="5">
    <source>
        <dbReference type="ARBA" id="ARBA00022723"/>
    </source>
</evidence>
<dbReference type="Pfam" id="PF16837">
    <property type="entry name" value="SF3A3"/>
    <property type="match status" value="1"/>
</dbReference>
<dbReference type="GO" id="GO:0008270">
    <property type="term" value="F:zinc ion binding"/>
    <property type="evidence" value="ECO:0007669"/>
    <property type="project" value="UniProtKB-KW"/>
</dbReference>
<dbReference type="PANTHER" id="PTHR12786:SF2">
    <property type="entry name" value="SPLICING FACTOR 3A SUBUNIT 3"/>
    <property type="match status" value="1"/>
</dbReference>
<gene>
    <name evidence="12" type="ORF">MKW98_012492</name>
</gene>
<dbReference type="InterPro" id="IPR024598">
    <property type="entry name" value="SF3a60/Prp9_C"/>
</dbReference>
<dbReference type="Pfam" id="PF11931">
    <property type="entry name" value="SF3a60_Prp9_C"/>
    <property type="match status" value="1"/>
</dbReference>
<evidence type="ECO:0000256" key="1">
    <source>
        <dbReference type="ARBA" id="ARBA00004123"/>
    </source>
</evidence>
<keyword evidence="4" id="KW-0507">mRNA processing</keyword>
<keyword evidence="13" id="KW-1185">Reference proteome</keyword>
<dbReference type="InterPro" id="IPR025086">
    <property type="entry name" value="SDE2/SF3A3_SAP"/>
</dbReference>
<dbReference type="InterPro" id="IPR031774">
    <property type="entry name" value="SF3A3_dom"/>
</dbReference>
<dbReference type="Proteomes" id="UP001202328">
    <property type="component" value="Unassembled WGS sequence"/>
</dbReference>
<evidence type="ECO:0000256" key="3">
    <source>
        <dbReference type="ARBA" id="ARBA00022553"/>
    </source>
</evidence>
<dbReference type="InterPro" id="IPR051421">
    <property type="entry name" value="RNA_Proc_DNA_Dmg_Regulator"/>
</dbReference>
<dbReference type="AlphaFoldDB" id="A0AAD4XDX2"/>
<keyword evidence="6" id="KW-0863">Zinc-finger</keyword>
<evidence type="ECO:0000313" key="13">
    <source>
        <dbReference type="Proteomes" id="UP001202328"/>
    </source>
</evidence>
<evidence type="ECO:0000313" key="12">
    <source>
        <dbReference type="EMBL" id="KAI3900768.1"/>
    </source>
</evidence>
<feature type="domain" description="Matrin-type" evidence="11">
    <location>
        <begin position="417"/>
        <end position="448"/>
    </location>
</feature>
<evidence type="ECO:0000256" key="6">
    <source>
        <dbReference type="ARBA" id="ARBA00022771"/>
    </source>
</evidence>
<evidence type="ECO:0000256" key="10">
    <source>
        <dbReference type="SAM" id="MobiDB-lite"/>
    </source>
</evidence>
<keyword evidence="7" id="KW-0862">Zinc</keyword>
<dbReference type="EMBL" id="JAJJMB010011676">
    <property type="protein sequence ID" value="KAI3900768.1"/>
    <property type="molecule type" value="Genomic_DNA"/>
</dbReference>
<comment type="subcellular location">
    <subcellularLocation>
        <location evidence="1">Nucleus</location>
    </subcellularLocation>
</comment>
<keyword evidence="8" id="KW-0508">mRNA splicing</keyword>
<protein>
    <recommendedName>
        <fullName evidence="11">Matrin-type domain-containing protein</fullName>
    </recommendedName>
</protein>
<feature type="region of interest" description="Disordered" evidence="10">
    <location>
        <begin position="358"/>
        <end position="385"/>
    </location>
</feature>
<evidence type="ECO:0000256" key="9">
    <source>
        <dbReference type="ARBA" id="ARBA00023242"/>
    </source>
</evidence>
<feature type="compositionally biased region" description="Acidic residues" evidence="10">
    <location>
        <begin position="370"/>
        <end position="385"/>
    </location>
</feature>
<dbReference type="GO" id="GO:0005681">
    <property type="term" value="C:spliceosomal complex"/>
    <property type="evidence" value="ECO:0007669"/>
    <property type="project" value="InterPro"/>
</dbReference>
<dbReference type="Pfam" id="PF13297">
    <property type="entry name" value="SDE2_2C"/>
    <property type="match status" value="1"/>
</dbReference>
<keyword evidence="3" id="KW-0597">Phosphoprotein</keyword>
<organism evidence="12 13">
    <name type="scientific">Papaver atlanticum</name>
    <dbReference type="NCBI Taxonomy" id="357466"/>
    <lineage>
        <taxon>Eukaryota</taxon>
        <taxon>Viridiplantae</taxon>
        <taxon>Streptophyta</taxon>
        <taxon>Embryophyta</taxon>
        <taxon>Tracheophyta</taxon>
        <taxon>Spermatophyta</taxon>
        <taxon>Magnoliopsida</taxon>
        <taxon>Ranunculales</taxon>
        <taxon>Papaveraceae</taxon>
        <taxon>Papaveroideae</taxon>
        <taxon>Papaver</taxon>
    </lineage>
</organism>
<dbReference type="InterPro" id="IPR000690">
    <property type="entry name" value="Matrin/U1-C_Znf_C2H2"/>
</dbReference>
<evidence type="ECO:0000259" key="11">
    <source>
        <dbReference type="PROSITE" id="PS50171"/>
    </source>
</evidence>